<dbReference type="STRING" id="268475.A0A0V1H993"/>
<keyword evidence="7" id="KW-0963">Cytoplasm</keyword>
<evidence type="ECO:0000259" key="11">
    <source>
        <dbReference type="Pfam" id="PF21974"/>
    </source>
</evidence>
<dbReference type="SUPFAM" id="SSF56091">
    <property type="entry name" value="DNA ligase/mRNA capping enzyme, catalytic domain"/>
    <property type="match status" value="1"/>
</dbReference>
<evidence type="ECO:0000256" key="5">
    <source>
        <dbReference type="ARBA" id="ARBA00016034"/>
    </source>
</evidence>
<comment type="caution">
    <text evidence="12">The sequence shown here is derived from an EMBL/GenBank/DDBJ whole genome shotgun (WGS) entry which is preliminary data.</text>
</comment>
<keyword evidence="10" id="KW-0175">Coiled coil</keyword>
<evidence type="ECO:0000313" key="13">
    <source>
        <dbReference type="Proteomes" id="UP000055024"/>
    </source>
</evidence>
<dbReference type="GO" id="GO:0061015">
    <property type="term" value="P:snRNA import into nucleus"/>
    <property type="evidence" value="ECO:0007669"/>
    <property type="project" value="InterPro"/>
</dbReference>
<comment type="subcellular location">
    <subcellularLocation>
        <location evidence="3">Cytoplasm</location>
    </subcellularLocation>
    <subcellularLocation>
        <location evidence="2">Nucleus</location>
    </subcellularLocation>
</comment>
<evidence type="ECO:0000256" key="6">
    <source>
        <dbReference type="ARBA" id="ARBA00022448"/>
    </source>
</evidence>
<feature type="domain" description="Snurportin-1 m3G cap-binding" evidence="11">
    <location>
        <begin position="117"/>
        <end position="307"/>
    </location>
</feature>
<dbReference type="CDD" id="cd09232">
    <property type="entry name" value="Snurportin-1_C"/>
    <property type="match status" value="1"/>
</dbReference>
<keyword evidence="6" id="KW-0813">Transport</keyword>
<gene>
    <name evidence="12" type="primary">SNUPN</name>
    <name evidence="12" type="ORF">T11_6291</name>
</gene>
<dbReference type="Pfam" id="PF21974">
    <property type="entry name" value="SPN1_m3Gcap_bd"/>
    <property type="match status" value="1"/>
</dbReference>
<keyword evidence="8" id="KW-0694">RNA-binding</keyword>
<dbReference type="Proteomes" id="UP000055024">
    <property type="component" value="Unassembled WGS sequence"/>
</dbReference>
<feature type="coiled-coil region" evidence="10">
    <location>
        <begin position="49"/>
        <end position="83"/>
    </location>
</feature>
<protein>
    <recommendedName>
        <fullName evidence="5">Snurportin-1</fullName>
    </recommendedName>
</protein>
<dbReference type="InterPro" id="IPR047857">
    <property type="entry name" value="Snurportin1_C"/>
</dbReference>
<dbReference type="PANTHER" id="PTHR13403:SF6">
    <property type="entry name" value="SNURPORTIN-1"/>
    <property type="match status" value="1"/>
</dbReference>
<keyword evidence="13" id="KW-1185">Reference proteome</keyword>
<dbReference type="GO" id="GO:0005737">
    <property type="term" value="C:cytoplasm"/>
    <property type="evidence" value="ECO:0007669"/>
    <property type="project" value="UniProtKB-SubCell"/>
</dbReference>
<dbReference type="GO" id="GO:0003723">
    <property type="term" value="F:RNA binding"/>
    <property type="evidence" value="ECO:0007669"/>
    <property type="project" value="UniProtKB-KW"/>
</dbReference>
<dbReference type="Gene3D" id="3.30.470.30">
    <property type="entry name" value="DNA ligase/mRNA capping enzyme"/>
    <property type="match status" value="1"/>
</dbReference>
<evidence type="ECO:0000256" key="1">
    <source>
        <dbReference type="ARBA" id="ARBA00003975"/>
    </source>
</evidence>
<comment type="similarity">
    <text evidence="4">Belongs to the snurportin family.</text>
</comment>
<dbReference type="GO" id="GO:0005634">
    <property type="term" value="C:nucleus"/>
    <property type="evidence" value="ECO:0007669"/>
    <property type="project" value="UniProtKB-SubCell"/>
</dbReference>
<evidence type="ECO:0000256" key="3">
    <source>
        <dbReference type="ARBA" id="ARBA00004496"/>
    </source>
</evidence>
<keyword evidence="9" id="KW-0539">Nucleus</keyword>
<evidence type="ECO:0000256" key="9">
    <source>
        <dbReference type="ARBA" id="ARBA00023242"/>
    </source>
</evidence>
<evidence type="ECO:0000256" key="7">
    <source>
        <dbReference type="ARBA" id="ARBA00022490"/>
    </source>
</evidence>
<name>A0A0V1H993_9BILA</name>
<proteinExistence type="inferred from homology"/>
<accession>A0A0V1H993</accession>
<dbReference type="AlphaFoldDB" id="A0A0V1H993"/>
<evidence type="ECO:0000313" key="12">
    <source>
        <dbReference type="EMBL" id="KRZ06930.1"/>
    </source>
</evidence>
<evidence type="ECO:0000256" key="10">
    <source>
        <dbReference type="SAM" id="Coils"/>
    </source>
</evidence>
<evidence type="ECO:0000256" key="8">
    <source>
        <dbReference type="ARBA" id="ARBA00022884"/>
    </source>
</evidence>
<dbReference type="OrthoDB" id="10003593at2759"/>
<sequence length="363" mass="42328">LWFFTSIIIMDKADEDPVAEVTQLLEANAAVSGNMYSTYRAHPLFSKINQNLRAKESQKNRRMQYLNEQKEKREKQLELLREIGIGIAKSDVDVEMEDASVCLQTELPDETTVTCGVMESEWMVDVPDDLETNWLLVPCPMGKRCLLTANGKYCQLISRSNRKIRTIKCNLPAGSKLDCIWRFEDNIIYILDIIAWRNMPVTDCDTEFRFYWCNEKIKDWKENKVMKNFNKEEYDKMTDKQRDAYLKSVSQIWLEVLPNFSSDRATLTNTLVEKCWPFTCPVDGFLFYHKQSMYTPGTTPLVGWLKPFMLGDVLKISLPEEYCNTNGGVGVFQYIAAYEAKREAMEKHRLAKRNQEEDDRSQR</sequence>
<organism evidence="12 13">
    <name type="scientific">Trichinella zimbabwensis</name>
    <dbReference type="NCBI Taxonomy" id="268475"/>
    <lineage>
        <taxon>Eukaryota</taxon>
        <taxon>Metazoa</taxon>
        <taxon>Ecdysozoa</taxon>
        <taxon>Nematoda</taxon>
        <taxon>Enoplea</taxon>
        <taxon>Dorylaimia</taxon>
        <taxon>Trichinellida</taxon>
        <taxon>Trichinellidae</taxon>
        <taxon>Trichinella</taxon>
    </lineage>
</organism>
<evidence type="ECO:0000256" key="2">
    <source>
        <dbReference type="ARBA" id="ARBA00004123"/>
    </source>
</evidence>
<feature type="non-terminal residue" evidence="12">
    <location>
        <position position="1"/>
    </location>
</feature>
<reference evidence="12 13" key="1">
    <citation type="submission" date="2015-01" db="EMBL/GenBank/DDBJ databases">
        <title>Evolution of Trichinella species and genotypes.</title>
        <authorList>
            <person name="Korhonen P.K."/>
            <person name="Edoardo P."/>
            <person name="Giuseppe L.R."/>
            <person name="Gasser R.B."/>
        </authorList>
    </citation>
    <scope>NUCLEOTIDE SEQUENCE [LARGE SCALE GENOMIC DNA]</scope>
    <source>
        <strain evidence="12">ISS1029</strain>
    </source>
</reference>
<dbReference type="PANTHER" id="PTHR13403">
    <property type="entry name" value="SNURPORTIN1 RNUT1 PROTEIN RNA, U TRANSPORTER 1"/>
    <property type="match status" value="1"/>
</dbReference>
<dbReference type="InterPro" id="IPR017336">
    <property type="entry name" value="Snurportin-1"/>
</dbReference>
<evidence type="ECO:0000256" key="4">
    <source>
        <dbReference type="ARBA" id="ARBA00007540"/>
    </source>
</evidence>
<dbReference type="EMBL" id="JYDP01000110">
    <property type="protein sequence ID" value="KRZ06930.1"/>
    <property type="molecule type" value="Genomic_DNA"/>
</dbReference>
<comment type="function">
    <text evidence="1">Functions as an U snRNP-specific nuclear import adapter. Involved in the trimethylguanosine (m3G)-cap-dependent nuclear import of U snRNPs. Binds specifically to the terminal m3G-cap U snRNAs.</text>
</comment>